<organism evidence="2 3">
    <name type="scientific">Meristemomyces frigidus</name>
    <dbReference type="NCBI Taxonomy" id="1508187"/>
    <lineage>
        <taxon>Eukaryota</taxon>
        <taxon>Fungi</taxon>
        <taxon>Dikarya</taxon>
        <taxon>Ascomycota</taxon>
        <taxon>Pezizomycotina</taxon>
        <taxon>Dothideomycetes</taxon>
        <taxon>Dothideomycetidae</taxon>
        <taxon>Mycosphaerellales</taxon>
        <taxon>Teratosphaeriaceae</taxon>
        <taxon>Meristemomyces</taxon>
    </lineage>
</organism>
<comment type="caution">
    <text evidence="2">The sequence shown here is derived from an EMBL/GenBank/DDBJ whole genome shotgun (WGS) entry which is preliminary data.</text>
</comment>
<evidence type="ECO:0000313" key="2">
    <source>
        <dbReference type="EMBL" id="KAK5111122.1"/>
    </source>
</evidence>
<dbReference type="InterPro" id="IPR051044">
    <property type="entry name" value="MAG_DAG_Lipase"/>
</dbReference>
<feature type="domain" description="Serine aminopeptidase S33" evidence="1">
    <location>
        <begin position="29"/>
        <end position="279"/>
    </location>
</feature>
<dbReference type="AlphaFoldDB" id="A0AAN7YJF4"/>
<dbReference type="InterPro" id="IPR029058">
    <property type="entry name" value="AB_hydrolase_fold"/>
</dbReference>
<accession>A0AAN7YJF4</accession>
<dbReference type="Gene3D" id="3.40.50.1820">
    <property type="entry name" value="alpha/beta hydrolase"/>
    <property type="match status" value="1"/>
</dbReference>
<protein>
    <recommendedName>
        <fullName evidence="1">Serine aminopeptidase S33 domain-containing protein</fullName>
    </recommendedName>
</protein>
<evidence type="ECO:0000259" key="1">
    <source>
        <dbReference type="Pfam" id="PF12146"/>
    </source>
</evidence>
<evidence type="ECO:0000313" key="3">
    <source>
        <dbReference type="Proteomes" id="UP001310890"/>
    </source>
</evidence>
<dbReference type="Pfam" id="PF12146">
    <property type="entry name" value="Hydrolase_4"/>
    <property type="match status" value="1"/>
</dbReference>
<dbReference type="SUPFAM" id="SSF53474">
    <property type="entry name" value="alpha/beta-Hydrolases"/>
    <property type="match status" value="1"/>
</dbReference>
<dbReference type="PANTHER" id="PTHR11614">
    <property type="entry name" value="PHOSPHOLIPASE-RELATED"/>
    <property type="match status" value="1"/>
</dbReference>
<dbReference type="Proteomes" id="UP001310890">
    <property type="component" value="Unassembled WGS sequence"/>
</dbReference>
<sequence length="315" mass="34830">MATTKEGQFTTSDGEKLYTKTWLPAPDTVKARVVYIHGFSDHCNNYDTLFPVLANRGFTVYSFDQRGWGRSADTQAKKGLTGPTTKVLQDITEFIQSLPQEDLAQPLFLGGHSMGGGEVLHYAASGPKDVLRTIRGFLVESPFISVHPRSRPSAVTVFVGRLAGRVLPHRQMVNKLDANLVSRDPEVGKAFAADPLCHDTGTLEGLAGLLDRAAELQTGKCVVVDGVGEGGKTRLWVAHGTADQICDYETCRRWYDGLQIEDKEMRVYEGWYHSLHREPGEDKVRFAEDMITWLEDRCGEDGQGQVGAGTERSRL</sequence>
<gene>
    <name evidence="2" type="ORF">LTR62_005321</name>
</gene>
<dbReference type="EMBL" id="JAVRRL010000042">
    <property type="protein sequence ID" value="KAK5111122.1"/>
    <property type="molecule type" value="Genomic_DNA"/>
</dbReference>
<proteinExistence type="predicted"/>
<name>A0AAN7YJF4_9PEZI</name>
<dbReference type="InterPro" id="IPR022742">
    <property type="entry name" value="Hydrolase_4"/>
</dbReference>
<reference evidence="2" key="1">
    <citation type="submission" date="2023-08" db="EMBL/GenBank/DDBJ databases">
        <title>Black Yeasts Isolated from many extreme environments.</title>
        <authorList>
            <person name="Coleine C."/>
            <person name="Stajich J.E."/>
            <person name="Selbmann L."/>
        </authorList>
    </citation>
    <scope>NUCLEOTIDE SEQUENCE</scope>
    <source>
        <strain evidence="2">CCFEE 5401</strain>
    </source>
</reference>